<dbReference type="SMART" id="SM00320">
    <property type="entry name" value="WD40"/>
    <property type="match status" value="6"/>
</dbReference>
<keyword evidence="1 4" id="KW-0853">WD repeat</keyword>
<dbReference type="SUPFAM" id="SSF50978">
    <property type="entry name" value="WD40 repeat-like"/>
    <property type="match status" value="1"/>
</dbReference>
<dbReference type="PROSITE" id="PS50082">
    <property type="entry name" value="WD_REPEATS_2"/>
    <property type="match status" value="2"/>
</dbReference>
<evidence type="ECO:0000256" key="1">
    <source>
        <dbReference type="ARBA" id="ARBA00022574"/>
    </source>
</evidence>
<evidence type="ECO:0000256" key="2">
    <source>
        <dbReference type="ARBA" id="ARBA00022737"/>
    </source>
</evidence>
<dbReference type="Proteomes" id="UP000887566">
    <property type="component" value="Unplaced"/>
</dbReference>
<dbReference type="PANTHER" id="PTHR22839:SF0">
    <property type="entry name" value="THO COMPLEX SUBUNIT 3"/>
    <property type="match status" value="1"/>
</dbReference>
<dbReference type="GO" id="GO:0006406">
    <property type="term" value="P:mRNA export from nucleus"/>
    <property type="evidence" value="ECO:0007669"/>
    <property type="project" value="InterPro"/>
</dbReference>
<evidence type="ECO:0000256" key="3">
    <source>
        <dbReference type="ARBA" id="ARBA00046343"/>
    </source>
</evidence>
<dbReference type="InterPro" id="IPR019775">
    <property type="entry name" value="WD40_repeat_CS"/>
</dbReference>
<dbReference type="InterPro" id="IPR036322">
    <property type="entry name" value="WD40_repeat_dom_sf"/>
</dbReference>
<dbReference type="PANTHER" id="PTHR22839">
    <property type="entry name" value="THO COMPLEX SUBUNIT 3 THO3"/>
    <property type="match status" value="1"/>
</dbReference>
<dbReference type="PROSITE" id="PS00678">
    <property type="entry name" value="WD_REPEATS_1"/>
    <property type="match status" value="1"/>
</dbReference>
<proteinExistence type="inferred from homology"/>
<comment type="similarity">
    <text evidence="3">Belongs to the THOC3 family.</text>
</comment>
<keyword evidence="2" id="KW-0677">Repeat</keyword>
<dbReference type="InterPro" id="IPR015943">
    <property type="entry name" value="WD40/YVTN_repeat-like_dom_sf"/>
</dbReference>
<keyword evidence="5" id="KW-1185">Reference proteome</keyword>
<dbReference type="PROSITE" id="PS50294">
    <property type="entry name" value="WD_REPEATS_REGION"/>
    <property type="match status" value="1"/>
</dbReference>
<dbReference type="Pfam" id="PF25174">
    <property type="entry name" value="Beta-prop_THOC3"/>
    <property type="match status" value="1"/>
</dbReference>
<name>A0A914XIJ5_9BILA</name>
<dbReference type="Gene3D" id="2.130.10.10">
    <property type="entry name" value="YVTN repeat-like/Quinoprotein amine dehydrogenase"/>
    <property type="match status" value="2"/>
</dbReference>
<accession>A0A914XIJ5</accession>
<evidence type="ECO:0000313" key="5">
    <source>
        <dbReference type="Proteomes" id="UP000887566"/>
    </source>
</evidence>
<feature type="repeat" description="WD" evidence="4">
    <location>
        <begin position="74"/>
        <end position="116"/>
    </location>
</feature>
<organism evidence="5 6">
    <name type="scientific">Plectus sambesii</name>
    <dbReference type="NCBI Taxonomy" id="2011161"/>
    <lineage>
        <taxon>Eukaryota</taxon>
        <taxon>Metazoa</taxon>
        <taxon>Ecdysozoa</taxon>
        <taxon>Nematoda</taxon>
        <taxon>Chromadorea</taxon>
        <taxon>Plectida</taxon>
        <taxon>Plectina</taxon>
        <taxon>Plectoidea</taxon>
        <taxon>Plectidae</taxon>
        <taxon>Plectus</taxon>
    </lineage>
</organism>
<dbReference type="InterPro" id="IPR040132">
    <property type="entry name" value="Tex1/THOC3"/>
</dbReference>
<dbReference type="AlphaFoldDB" id="A0A914XIJ5"/>
<dbReference type="WBParaSite" id="PSAMB.scaffold8245size6453.g31147.t1">
    <property type="protein sequence ID" value="PSAMB.scaffold8245size6453.g31147.t1"/>
    <property type="gene ID" value="PSAMB.scaffold8245size6453.g31147"/>
</dbReference>
<feature type="repeat" description="WD" evidence="4">
    <location>
        <begin position="199"/>
        <end position="242"/>
    </location>
</feature>
<evidence type="ECO:0000313" key="6">
    <source>
        <dbReference type="WBParaSite" id="PSAMB.scaffold8245size6453.g31147.t1"/>
    </source>
</evidence>
<evidence type="ECO:0000256" key="4">
    <source>
        <dbReference type="PROSITE-ProRule" id="PRU00221"/>
    </source>
</evidence>
<sequence>MVAHKEESSSLTSAAEAKEYLKRHDRVRGFDVRLTKIHSVAWNCDGSRLACGSQDKSVSVAALENSKLKCIFLGSGHTDQVDQVAWNWTNPDLLASASGDKSIRVWDLRQKKTQASLSTKSQNINVVWSPCGTYIVYGDKDDKLHLVDMRVVKTLHTEAFKQETNEFAFEHSGQFMYVASGLGRVFIYKMPEMKLVKTLQAHPSQTQCLSIKVDPTSEYFAVGAADALISIWDVRELICVRTIDRLDWPVRAVAFSHDGQILAAGSEDHVVDIAWTETGERVYELKSDAETYTLAWHPRQYLLAAGSGADYREREPIGVKLFGLTD</sequence>
<dbReference type="InterPro" id="IPR001680">
    <property type="entry name" value="WD40_rpt"/>
</dbReference>
<reference evidence="6" key="1">
    <citation type="submission" date="2022-11" db="UniProtKB">
        <authorList>
            <consortium name="WormBaseParasite"/>
        </authorList>
    </citation>
    <scope>IDENTIFICATION</scope>
</reference>
<dbReference type="GO" id="GO:0000445">
    <property type="term" value="C:THO complex part of transcription export complex"/>
    <property type="evidence" value="ECO:0007669"/>
    <property type="project" value="TreeGrafter"/>
</dbReference>
<protein>
    <submittedName>
        <fullName evidence="6">Translation initiation factor beta propellor-like domain-containing protein</fullName>
    </submittedName>
</protein>